<dbReference type="PROSITE" id="PS51257">
    <property type="entry name" value="PROKAR_LIPOPROTEIN"/>
    <property type="match status" value="1"/>
</dbReference>
<dbReference type="OMA" id="WEAMINA"/>
<reference evidence="5" key="1">
    <citation type="journal article" date="2013" name="Genome Announc.">
        <title>Draft genome sequence of the grapevine dieback fungus Eutypa lata UCR-EL1.</title>
        <authorList>
            <person name="Blanco-Ulate B."/>
            <person name="Rolshausen P.E."/>
            <person name="Cantu D."/>
        </authorList>
    </citation>
    <scope>NUCLEOTIDE SEQUENCE [LARGE SCALE GENOMIC DNA]</scope>
    <source>
        <strain evidence="5">UCR-EL1</strain>
    </source>
</reference>
<comment type="similarity">
    <text evidence="1">Belongs to the short-chain dehydrogenases/reductases (SDR) family.</text>
</comment>
<dbReference type="InterPro" id="IPR050259">
    <property type="entry name" value="SDR"/>
</dbReference>
<dbReference type="GO" id="GO:0004316">
    <property type="term" value="F:3-oxoacyl-[acyl-carrier-protein] reductase (NADPH) activity"/>
    <property type="evidence" value="ECO:0007669"/>
    <property type="project" value="UniProtKB-EC"/>
</dbReference>
<dbReference type="SUPFAM" id="SSF51735">
    <property type="entry name" value="NAD(P)-binding Rossmann-fold domains"/>
    <property type="match status" value="1"/>
</dbReference>
<evidence type="ECO:0000256" key="3">
    <source>
        <dbReference type="ARBA" id="ARBA00048508"/>
    </source>
</evidence>
<comment type="catalytic activity">
    <reaction evidence="3">
        <text>a (3R)-hydroxyacyl-[ACP] + NADP(+) = a 3-oxoacyl-[ACP] + NADPH + H(+)</text>
        <dbReference type="Rhea" id="RHEA:17397"/>
        <dbReference type="Rhea" id="RHEA-COMP:9916"/>
        <dbReference type="Rhea" id="RHEA-COMP:9945"/>
        <dbReference type="ChEBI" id="CHEBI:15378"/>
        <dbReference type="ChEBI" id="CHEBI:57783"/>
        <dbReference type="ChEBI" id="CHEBI:58349"/>
        <dbReference type="ChEBI" id="CHEBI:78776"/>
        <dbReference type="ChEBI" id="CHEBI:78827"/>
        <dbReference type="EC" id="1.1.1.100"/>
    </reaction>
</comment>
<evidence type="ECO:0000313" key="5">
    <source>
        <dbReference type="Proteomes" id="UP000012174"/>
    </source>
</evidence>
<dbReference type="eggNOG" id="KOG0725">
    <property type="taxonomic scope" value="Eukaryota"/>
</dbReference>
<dbReference type="EMBL" id="KB707521">
    <property type="protein sequence ID" value="EMR61901.1"/>
    <property type="molecule type" value="Genomic_DNA"/>
</dbReference>
<proteinExistence type="inferred from homology"/>
<dbReference type="HOGENOM" id="CLU_010194_2_19_1"/>
<dbReference type="Gene3D" id="3.40.50.720">
    <property type="entry name" value="NAD(P)-binding Rossmann-like Domain"/>
    <property type="match status" value="1"/>
</dbReference>
<dbReference type="PANTHER" id="PTHR42879:SF2">
    <property type="entry name" value="3-OXOACYL-[ACYL-CARRIER-PROTEIN] REDUCTASE FABG"/>
    <property type="match status" value="1"/>
</dbReference>
<keyword evidence="5" id="KW-1185">Reference proteome</keyword>
<organism evidence="4 5">
    <name type="scientific">Eutypa lata (strain UCR-EL1)</name>
    <name type="common">Grapevine dieback disease fungus</name>
    <name type="synonym">Eutypa armeniacae</name>
    <dbReference type="NCBI Taxonomy" id="1287681"/>
    <lineage>
        <taxon>Eukaryota</taxon>
        <taxon>Fungi</taxon>
        <taxon>Dikarya</taxon>
        <taxon>Ascomycota</taxon>
        <taxon>Pezizomycotina</taxon>
        <taxon>Sordariomycetes</taxon>
        <taxon>Xylariomycetidae</taxon>
        <taxon>Xylariales</taxon>
        <taxon>Diatrypaceae</taxon>
        <taxon>Eutypa</taxon>
    </lineage>
</organism>
<dbReference type="AlphaFoldDB" id="M7SWF0"/>
<gene>
    <name evidence="4" type="ORF">UCREL1_11155</name>
</gene>
<dbReference type="KEGG" id="ela:UCREL1_11155"/>
<evidence type="ECO:0000256" key="1">
    <source>
        <dbReference type="ARBA" id="ARBA00006484"/>
    </source>
</evidence>
<sequence length="170" mass="18343">MPKVDNEIKGRLALITGASGGIGAACAQDLWAAGASLSLTYFQNRQPVDALIEELSKSSNTGQNISAHRVDTSSAEDIERLFHEIKEQHGQAGPDILISNAGYGKRKPGILDVTLDEFDYTMNTNLRASFILTKLSIPHMEAQKWGRIIFISSIAALGGGINACHYDISI</sequence>
<dbReference type="Pfam" id="PF00106">
    <property type="entry name" value="adh_short"/>
    <property type="match status" value="1"/>
</dbReference>
<evidence type="ECO:0000256" key="2">
    <source>
        <dbReference type="ARBA" id="ARBA00012948"/>
    </source>
</evidence>
<protein>
    <recommendedName>
        <fullName evidence="2">3-oxoacyl-[acyl-carrier-protein] reductase</fullName>
        <ecNumber evidence="2">1.1.1.100</ecNumber>
    </recommendedName>
</protein>
<dbReference type="STRING" id="1287681.M7SWF0"/>
<dbReference type="PRINTS" id="PR00081">
    <property type="entry name" value="GDHRDH"/>
</dbReference>
<accession>M7SWF0</accession>
<dbReference type="InterPro" id="IPR002347">
    <property type="entry name" value="SDR_fam"/>
</dbReference>
<dbReference type="EC" id="1.1.1.100" evidence="2"/>
<dbReference type="PANTHER" id="PTHR42879">
    <property type="entry name" value="3-OXOACYL-(ACYL-CARRIER-PROTEIN) REDUCTASE"/>
    <property type="match status" value="1"/>
</dbReference>
<dbReference type="Proteomes" id="UP000012174">
    <property type="component" value="Unassembled WGS sequence"/>
</dbReference>
<dbReference type="CDD" id="cd05233">
    <property type="entry name" value="SDR_c"/>
    <property type="match status" value="1"/>
</dbReference>
<dbReference type="OrthoDB" id="417891at2759"/>
<name>M7SWF0_EUTLA</name>
<evidence type="ECO:0000313" key="4">
    <source>
        <dbReference type="EMBL" id="EMR61901.1"/>
    </source>
</evidence>
<dbReference type="InterPro" id="IPR036291">
    <property type="entry name" value="NAD(P)-bd_dom_sf"/>
</dbReference>